<gene>
    <name evidence="2" type="ORF">SLEP1_g27494</name>
</gene>
<organism evidence="2 3">
    <name type="scientific">Rubroshorea leprosula</name>
    <dbReference type="NCBI Taxonomy" id="152421"/>
    <lineage>
        <taxon>Eukaryota</taxon>
        <taxon>Viridiplantae</taxon>
        <taxon>Streptophyta</taxon>
        <taxon>Embryophyta</taxon>
        <taxon>Tracheophyta</taxon>
        <taxon>Spermatophyta</taxon>
        <taxon>Magnoliopsida</taxon>
        <taxon>eudicotyledons</taxon>
        <taxon>Gunneridae</taxon>
        <taxon>Pentapetalae</taxon>
        <taxon>rosids</taxon>
        <taxon>malvids</taxon>
        <taxon>Malvales</taxon>
        <taxon>Dipterocarpaceae</taxon>
        <taxon>Rubroshorea</taxon>
    </lineage>
</organism>
<dbReference type="Proteomes" id="UP001054252">
    <property type="component" value="Unassembled WGS sequence"/>
</dbReference>
<dbReference type="PANTHER" id="PTHR33116">
    <property type="entry name" value="REVERSE TRANSCRIPTASE ZINC-BINDING DOMAIN-CONTAINING PROTEIN-RELATED-RELATED"/>
    <property type="match status" value="1"/>
</dbReference>
<evidence type="ECO:0000313" key="3">
    <source>
        <dbReference type="Proteomes" id="UP001054252"/>
    </source>
</evidence>
<keyword evidence="3" id="KW-1185">Reference proteome</keyword>
<comment type="caution">
    <text evidence="2">The sequence shown here is derived from an EMBL/GenBank/DDBJ whole genome shotgun (WGS) entry which is preliminary data.</text>
</comment>
<reference evidence="2 3" key="1">
    <citation type="journal article" date="2021" name="Commun. Biol.">
        <title>The genome of Shorea leprosula (Dipterocarpaceae) highlights the ecological relevance of drought in aseasonal tropical rainforests.</title>
        <authorList>
            <person name="Ng K.K.S."/>
            <person name="Kobayashi M.J."/>
            <person name="Fawcett J.A."/>
            <person name="Hatakeyama M."/>
            <person name="Paape T."/>
            <person name="Ng C.H."/>
            <person name="Ang C.C."/>
            <person name="Tnah L.H."/>
            <person name="Lee C.T."/>
            <person name="Nishiyama T."/>
            <person name="Sese J."/>
            <person name="O'Brien M.J."/>
            <person name="Copetti D."/>
            <person name="Mohd Noor M.I."/>
            <person name="Ong R.C."/>
            <person name="Putra M."/>
            <person name="Sireger I.Z."/>
            <person name="Indrioko S."/>
            <person name="Kosugi Y."/>
            <person name="Izuno A."/>
            <person name="Isagi Y."/>
            <person name="Lee S.L."/>
            <person name="Shimizu K.K."/>
        </authorList>
    </citation>
    <scope>NUCLEOTIDE SEQUENCE [LARGE SCALE GENOMIC DNA]</scope>
    <source>
        <strain evidence="2">214</strain>
    </source>
</reference>
<feature type="domain" description="Reverse transcriptase" evidence="1">
    <location>
        <begin position="1"/>
        <end position="100"/>
    </location>
</feature>
<evidence type="ECO:0000259" key="1">
    <source>
        <dbReference type="PROSITE" id="PS50878"/>
    </source>
</evidence>
<dbReference type="PANTHER" id="PTHR33116:SF78">
    <property type="entry name" value="OS12G0587133 PROTEIN"/>
    <property type="match status" value="1"/>
</dbReference>
<proteinExistence type="predicted"/>
<name>A0AAV5JW47_9ROSI</name>
<protein>
    <recommendedName>
        <fullName evidence="1">Reverse transcriptase domain-containing protein</fullName>
    </recommendedName>
</protein>
<accession>A0AAV5JW47</accession>
<dbReference type="AlphaFoldDB" id="A0AAV5JW47"/>
<dbReference type="EMBL" id="BPVZ01000046">
    <property type="protein sequence ID" value="GKV16926.1"/>
    <property type="molecule type" value="Genomic_DNA"/>
</dbReference>
<dbReference type="InterPro" id="IPR000477">
    <property type="entry name" value="RT_dom"/>
</dbReference>
<sequence length="442" mass="51444">MSSIVEKQLYKGVVIGNKGVTVSHLQFADDTIFFGEASKDNIGVIKSIMRTSELSSGLKINFGKSQPIGIGVEDNWRNKMAYKLCCKEREIPFKYLGILISRNHRRVAMWQPMVESFLKKLATWKGRHLSLGGRITLINSVLSNLPVFLMSVYLIPKGILYSIDKICRSFLWGGGREKRKINWVNWVKVCKKREEGGLGVRDLRKFKLALMGKWWGCLVENEEGLWKRVVVGKYGEGGGHWLDWIKEYRGVGSIWWRDVCCLDKMDRERARWLMEGFRTKLGDGKSVSFWWDNWNEPGRWNLKWRRKLFEWEPEEARGLQEVIEDKMITHGRPDSLEWVHDKDGQYSTKIAYSILTKEQIGTTDSSTFKRIWNPSFPSKVSAFNWQLLLNKIPTKSNLITRGILRDSGDGKCVLCNEEDEDSTHLFLKCKTTRWVWQECAKW</sequence>
<dbReference type="Pfam" id="PF13966">
    <property type="entry name" value="zf-RVT"/>
    <property type="match status" value="1"/>
</dbReference>
<dbReference type="InterPro" id="IPR026960">
    <property type="entry name" value="RVT-Znf"/>
</dbReference>
<dbReference type="PROSITE" id="PS50878">
    <property type="entry name" value="RT_POL"/>
    <property type="match status" value="1"/>
</dbReference>
<evidence type="ECO:0000313" key="2">
    <source>
        <dbReference type="EMBL" id="GKV16926.1"/>
    </source>
</evidence>